<name>A0A1E7F9J9_9STRA</name>
<dbReference type="EMBL" id="KV784360">
    <property type="protein sequence ID" value="OEU14513.1"/>
    <property type="molecule type" value="Genomic_DNA"/>
</dbReference>
<proteinExistence type="predicted"/>
<reference evidence="2 3" key="1">
    <citation type="submission" date="2016-09" db="EMBL/GenBank/DDBJ databases">
        <title>Extensive genetic diversity and differential bi-allelic expression allows diatom success in the polar Southern Ocean.</title>
        <authorList>
            <consortium name="DOE Joint Genome Institute"/>
            <person name="Mock T."/>
            <person name="Otillar R.P."/>
            <person name="Strauss J."/>
            <person name="Dupont C."/>
            <person name="Frickenhaus S."/>
            <person name="Maumus F."/>
            <person name="Mcmullan M."/>
            <person name="Sanges R."/>
            <person name="Schmutz J."/>
            <person name="Toseland A."/>
            <person name="Valas R."/>
            <person name="Veluchamy A."/>
            <person name="Ward B.J."/>
            <person name="Allen A."/>
            <person name="Barry K."/>
            <person name="Falciatore A."/>
            <person name="Ferrante M."/>
            <person name="Fortunato A.E."/>
            <person name="Gloeckner G."/>
            <person name="Gruber A."/>
            <person name="Hipkin R."/>
            <person name="Janech M."/>
            <person name="Kroth P."/>
            <person name="Leese F."/>
            <person name="Lindquist E."/>
            <person name="Lyon B.R."/>
            <person name="Martin J."/>
            <person name="Mayer C."/>
            <person name="Parker M."/>
            <person name="Quesneville H."/>
            <person name="Raymond J."/>
            <person name="Uhlig C."/>
            <person name="Valentin K.U."/>
            <person name="Worden A.Z."/>
            <person name="Armbrust E.V."/>
            <person name="Bowler C."/>
            <person name="Green B."/>
            <person name="Moulton V."/>
            <person name="Van Oosterhout C."/>
            <person name="Grigoriev I."/>
        </authorList>
    </citation>
    <scope>NUCLEOTIDE SEQUENCE [LARGE SCALE GENOMIC DNA]</scope>
    <source>
        <strain evidence="2 3">CCMP1102</strain>
    </source>
</reference>
<evidence type="ECO:0000256" key="1">
    <source>
        <dbReference type="SAM" id="MobiDB-lite"/>
    </source>
</evidence>
<protein>
    <submittedName>
        <fullName evidence="2">Uncharacterized protein</fullName>
    </submittedName>
</protein>
<organism evidence="2 3">
    <name type="scientific">Fragilariopsis cylindrus CCMP1102</name>
    <dbReference type="NCBI Taxonomy" id="635003"/>
    <lineage>
        <taxon>Eukaryota</taxon>
        <taxon>Sar</taxon>
        <taxon>Stramenopiles</taxon>
        <taxon>Ochrophyta</taxon>
        <taxon>Bacillariophyta</taxon>
        <taxon>Bacillariophyceae</taxon>
        <taxon>Bacillariophycidae</taxon>
        <taxon>Bacillariales</taxon>
        <taxon>Bacillariaceae</taxon>
        <taxon>Fragilariopsis</taxon>
    </lineage>
</organism>
<dbReference type="AlphaFoldDB" id="A0A1E7F9J9"/>
<evidence type="ECO:0000313" key="3">
    <source>
        <dbReference type="Proteomes" id="UP000095751"/>
    </source>
</evidence>
<keyword evidence="3" id="KW-1185">Reference proteome</keyword>
<evidence type="ECO:0000313" key="2">
    <source>
        <dbReference type="EMBL" id="OEU14513.1"/>
    </source>
</evidence>
<dbReference type="Proteomes" id="UP000095751">
    <property type="component" value="Unassembled WGS sequence"/>
</dbReference>
<sequence length="77" mass="8606">MSNAITSLFAKFGAKKAAADQTSGVKDGFATLTAGKTDEQKAQQNRAKDRNAAYEQKKKDREERKKKLTNQWADNKK</sequence>
<feature type="region of interest" description="Disordered" evidence="1">
    <location>
        <begin position="36"/>
        <end position="77"/>
    </location>
</feature>
<dbReference type="OrthoDB" id="52247at2759"/>
<gene>
    <name evidence="2" type="ORF">FRACYDRAFT_218560</name>
</gene>
<feature type="compositionally biased region" description="Basic and acidic residues" evidence="1">
    <location>
        <begin position="36"/>
        <end position="65"/>
    </location>
</feature>
<dbReference type="InParanoid" id="A0A1E7F9J9"/>
<accession>A0A1E7F9J9</accession>
<dbReference type="KEGG" id="fcy:FRACYDRAFT_218560"/>